<organism evidence="1 2">
    <name type="scientific">Lentinus brumalis</name>
    <dbReference type="NCBI Taxonomy" id="2498619"/>
    <lineage>
        <taxon>Eukaryota</taxon>
        <taxon>Fungi</taxon>
        <taxon>Dikarya</taxon>
        <taxon>Basidiomycota</taxon>
        <taxon>Agaricomycotina</taxon>
        <taxon>Agaricomycetes</taxon>
        <taxon>Polyporales</taxon>
        <taxon>Polyporaceae</taxon>
        <taxon>Lentinus</taxon>
    </lineage>
</organism>
<evidence type="ECO:0000313" key="1">
    <source>
        <dbReference type="EMBL" id="RDX57522.1"/>
    </source>
</evidence>
<evidence type="ECO:0000313" key="2">
    <source>
        <dbReference type="Proteomes" id="UP000256964"/>
    </source>
</evidence>
<name>A0A371DY97_9APHY</name>
<dbReference type="AlphaFoldDB" id="A0A371DY97"/>
<dbReference type="EMBL" id="KZ857379">
    <property type="protein sequence ID" value="RDX57522.1"/>
    <property type="molecule type" value="Genomic_DNA"/>
</dbReference>
<protein>
    <submittedName>
        <fullName evidence="1">Uncharacterized protein</fullName>
    </submittedName>
</protein>
<dbReference type="Proteomes" id="UP000256964">
    <property type="component" value="Unassembled WGS sequence"/>
</dbReference>
<accession>A0A371DY97</accession>
<proteinExistence type="predicted"/>
<reference evidence="1 2" key="1">
    <citation type="journal article" date="2018" name="Biotechnol. Biofuels">
        <title>Integrative visual omics of the white-rot fungus Polyporus brumalis exposes the biotechnological potential of its oxidative enzymes for delignifying raw plant biomass.</title>
        <authorList>
            <person name="Miyauchi S."/>
            <person name="Rancon A."/>
            <person name="Drula E."/>
            <person name="Hage H."/>
            <person name="Chaduli D."/>
            <person name="Favel A."/>
            <person name="Grisel S."/>
            <person name="Henrissat B."/>
            <person name="Herpoel-Gimbert I."/>
            <person name="Ruiz-Duenas F.J."/>
            <person name="Chevret D."/>
            <person name="Hainaut M."/>
            <person name="Lin J."/>
            <person name="Wang M."/>
            <person name="Pangilinan J."/>
            <person name="Lipzen A."/>
            <person name="Lesage-Meessen L."/>
            <person name="Navarro D."/>
            <person name="Riley R."/>
            <person name="Grigoriev I.V."/>
            <person name="Zhou S."/>
            <person name="Raouche S."/>
            <person name="Rosso M.N."/>
        </authorList>
    </citation>
    <scope>NUCLEOTIDE SEQUENCE [LARGE SCALE GENOMIC DNA]</scope>
    <source>
        <strain evidence="1 2">BRFM 1820</strain>
    </source>
</reference>
<sequence length="122" mass="13382">MPHLMQHRSTGALLWRGAARMNVRNQHRVCRCPQLNNSPGIDLPAHLPLYSAARICSKGASAPRPTFPPRTAQPVSTPIVARYSTARDEPGPLCPSCTRSPSRRTLQGTQITTVLAPVRQRP</sequence>
<keyword evidence="2" id="KW-1185">Reference proteome</keyword>
<gene>
    <name evidence="1" type="ORF">OH76DRAFT_49237</name>
</gene>